<keyword evidence="5" id="KW-1185">Reference proteome</keyword>
<dbReference type="EMBL" id="AAXT01000005">
    <property type="protein sequence ID" value="EDO05288.1"/>
    <property type="molecule type" value="Genomic_DNA"/>
</dbReference>
<organism evidence="4 5">
    <name type="scientific">Babesia bovis</name>
    <dbReference type="NCBI Taxonomy" id="5865"/>
    <lineage>
        <taxon>Eukaryota</taxon>
        <taxon>Sar</taxon>
        <taxon>Alveolata</taxon>
        <taxon>Apicomplexa</taxon>
        <taxon>Aconoidasida</taxon>
        <taxon>Piroplasmida</taxon>
        <taxon>Babesiidae</taxon>
        <taxon>Babesia</taxon>
    </lineage>
</organism>
<evidence type="ECO:0000313" key="5">
    <source>
        <dbReference type="Proteomes" id="UP000002173"/>
    </source>
</evidence>
<proteinExistence type="predicted"/>
<feature type="region of interest" description="Disordered" evidence="2">
    <location>
        <begin position="154"/>
        <end position="251"/>
    </location>
</feature>
<accession>A7AW60</accession>
<protein>
    <recommendedName>
        <fullName evidence="3">TFIIS central domain-containing protein</fullName>
    </recommendedName>
</protein>
<dbReference type="SUPFAM" id="SSF46942">
    <property type="entry name" value="Elongation factor TFIIS domain 2"/>
    <property type="match status" value="1"/>
</dbReference>
<feature type="compositionally biased region" description="Polar residues" evidence="2">
    <location>
        <begin position="178"/>
        <end position="202"/>
    </location>
</feature>
<comment type="caution">
    <text evidence="4">The sequence shown here is derived from an EMBL/GenBank/DDBJ whole genome shotgun (WGS) entry which is preliminary data.</text>
</comment>
<sequence length="376" mass="43011">MALKKKGVKRARRALSLQQKEKNNLTSEKERIRNTYGKKLEECLIRGLEEIQNDSPDVDMSECDVKILTNNICDVCHDYYGYDRRRFKQRMFEIYVNLKRENNQDLRRKILTKAMSVLDLVEADTIQLAPEELKHKRQIEVERHYIRNVILPTELPQDPTSSTSASINDNSVLDGDDGSTTLAYKNNSFSANDSSRSIDTHGSSSPSSNESDYSTESYDSLSDSDDEEANQNSVDNNENWSADQQGSNQSDIEEGKGILHSVHTNVESGTLDPPAVEFKEEYFNNVFSQTIHPSVGNQTEKSEDDIDENKHQLDTQDWSYFTLQKTVERIGNLLDGLPGYIAKPFRVPLKCGHKRIMLLMQRSHILQYNYNDTDQP</sequence>
<dbReference type="AlphaFoldDB" id="A7AW60"/>
<dbReference type="InterPro" id="IPR036575">
    <property type="entry name" value="TFIIS_cen_dom_sf"/>
</dbReference>
<reference evidence="4 5" key="1">
    <citation type="journal article" date="2007" name="PLoS Pathog.">
        <title>Genome sequence of Babesia bovis and comparative analysis of apicomplexan hemoprotozoa.</title>
        <authorList>
            <person name="Brayton K.A."/>
            <person name="Lau A.O.T."/>
            <person name="Herndon D.R."/>
            <person name="Hannick L."/>
            <person name="Kappmeyer L.S."/>
            <person name="Berens S.J."/>
            <person name="Bidwell S.L."/>
            <person name="Brown W.C."/>
            <person name="Crabtree J."/>
            <person name="Fadrosh D."/>
            <person name="Feldblum T."/>
            <person name="Forberger H.A."/>
            <person name="Haas B.J."/>
            <person name="Howell J.M."/>
            <person name="Khouri H."/>
            <person name="Koo H."/>
            <person name="Mann D.J."/>
            <person name="Norimine J."/>
            <person name="Paulsen I.T."/>
            <person name="Radune D."/>
            <person name="Ren Q."/>
            <person name="Smith R.K. Jr."/>
            <person name="Suarez C.E."/>
            <person name="White O."/>
            <person name="Wortman J.R."/>
            <person name="Knowles D.P. Jr."/>
            <person name="McElwain T.F."/>
            <person name="Nene V.M."/>
        </authorList>
    </citation>
    <scope>NUCLEOTIDE SEQUENCE [LARGE SCALE GENOMIC DNA]</scope>
    <source>
        <strain evidence="4">T2Bo</strain>
    </source>
</reference>
<name>A7AW60_BABBO</name>
<feature type="domain" description="TFIIS central" evidence="3">
    <location>
        <begin position="32"/>
        <end position="156"/>
    </location>
</feature>
<evidence type="ECO:0000256" key="2">
    <source>
        <dbReference type="SAM" id="MobiDB-lite"/>
    </source>
</evidence>
<dbReference type="InterPro" id="IPR003618">
    <property type="entry name" value="TFIIS_cen_dom"/>
</dbReference>
<dbReference type="Pfam" id="PF07500">
    <property type="entry name" value="TFIIS_M"/>
    <property type="match status" value="1"/>
</dbReference>
<dbReference type="STRING" id="5865.A7AW60"/>
<dbReference type="Gene3D" id="1.10.472.30">
    <property type="entry name" value="Transcription elongation factor S-II, central domain"/>
    <property type="match status" value="1"/>
</dbReference>
<feature type="compositionally biased region" description="Polar residues" evidence="2">
    <location>
        <begin position="158"/>
        <end position="171"/>
    </location>
</feature>
<gene>
    <name evidence="4" type="ORF">BBOV_I002050</name>
</gene>
<feature type="compositionally biased region" description="Polar residues" evidence="2">
    <location>
        <begin position="230"/>
        <end position="250"/>
    </location>
</feature>
<dbReference type="Proteomes" id="UP000002173">
    <property type="component" value="Chromosome 1"/>
</dbReference>
<keyword evidence="1" id="KW-0175">Coiled coil</keyword>
<dbReference type="PROSITE" id="PS51321">
    <property type="entry name" value="TFIIS_CENTRAL"/>
    <property type="match status" value="1"/>
</dbReference>
<feature type="compositionally biased region" description="Low complexity" evidence="2">
    <location>
        <begin position="203"/>
        <end position="221"/>
    </location>
</feature>
<dbReference type="VEuPathDB" id="PiroplasmaDB:BBOV_I002050"/>
<dbReference type="eggNOG" id="ENOG502SFIJ">
    <property type="taxonomic scope" value="Eukaryota"/>
</dbReference>
<feature type="coiled-coil region" evidence="1">
    <location>
        <begin position="8"/>
        <end position="35"/>
    </location>
</feature>
<evidence type="ECO:0000256" key="1">
    <source>
        <dbReference type="SAM" id="Coils"/>
    </source>
</evidence>
<evidence type="ECO:0000259" key="3">
    <source>
        <dbReference type="PROSITE" id="PS51321"/>
    </source>
</evidence>
<dbReference type="InParanoid" id="A7AW60"/>
<dbReference type="GO" id="GO:0006351">
    <property type="term" value="P:DNA-templated transcription"/>
    <property type="evidence" value="ECO:0007669"/>
    <property type="project" value="InterPro"/>
</dbReference>
<evidence type="ECO:0000313" key="4">
    <source>
        <dbReference type="EMBL" id="EDO05288.1"/>
    </source>
</evidence>